<protein>
    <submittedName>
        <fullName evidence="2">Urotensin-2B</fullName>
    </submittedName>
</protein>
<keyword evidence="1" id="KW-1133">Transmembrane helix</keyword>
<dbReference type="PANTHER" id="PTHR36876">
    <property type="entry name" value="UROTENSIN-2B"/>
    <property type="match status" value="1"/>
</dbReference>
<evidence type="ECO:0000256" key="1">
    <source>
        <dbReference type="SAM" id="Phobius"/>
    </source>
</evidence>
<proteinExistence type="predicted"/>
<dbReference type="GO" id="GO:0001664">
    <property type="term" value="F:G protein-coupled receptor binding"/>
    <property type="evidence" value="ECO:0007669"/>
    <property type="project" value="TreeGrafter"/>
</dbReference>
<dbReference type="InterPro" id="IPR043255">
    <property type="entry name" value="U-IIB"/>
</dbReference>
<dbReference type="Proteomes" id="UP000030759">
    <property type="component" value="Unassembled WGS sequence"/>
</dbReference>
<dbReference type="AlphaFoldDB" id="A0A061IA29"/>
<keyword evidence="1" id="KW-0472">Membrane</keyword>
<dbReference type="GO" id="GO:0008217">
    <property type="term" value="P:regulation of blood pressure"/>
    <property type="evidence" value="ECO:0007669"/>
    <property type="project" value="TreeGrafter"/>
</dbReference>
<evidence type="ECO:0000313" key="2">
    <source>
        <dbReference type="EMBL" id="ERE75983.1"/>
    </source>
</evidence>
<reference evidence="3" key="1">
    <citation type="journal article" date="2013" name="Nat. Biotechnol.">
        <title>Chinese hamster genome sequenced from sorted chromosomes.</title>
        <authorList>
            <person name="Brinkrolf K."/>
            <person name="Rupp O."/>
            <person name="Laux H."/>
            <person name="Kollin F."/>
            <person name="Ernst W."/>
            <person name="Linke B."/>
            <person name="Kofler R."/>
            <person name="Romand S."/>
            <person name="Hesse F."/>
            <person name="Budach W.E."/>
            <person name="Galosy S."/>
            <person name="Muller D."/>
            <person name="Noll T."/>
            <person name="Wienberg J."/>
            <person name="Jostock T."/>
            <person name="Leonard M."/>
            <person name="Grillari J."/>
            <person name="Tauch A."/>
            <person name="Goesmann A."/>
            <person name="Helk B."/>
            <person name="Mott J.E."/>
            <person name="Puhler A."/>
            <person name="Borth N."/>
        </authorList>
    </citation>
    <scope>NUCLEOTIDE SEQUENCE [LARGE SCALE GENOMIC DNA]</scope>
    <source>
        <strain evidence="3">17A/GY</strain>
    </source>
</reference>
<sequence>MSKPEEVQVLKVKEEGTEKQWQQATKRNKELSLAKEIFTMKVFSISLCFGLLLVLLSAMNFLKSAHGQPHLSSGQELFPVNKHTIHEKLLLALLSRYPSFQRPSHAGVDLPSKPEHLRQLKKLKEGFMEAKNAELSNAIDTIGDNLSSPHPNKRDWMKIHNFTSKVVIL</sequence>
<dbReference type="PANTHER" id="PTHR36876:SF1">
    <property type="entry name" value="UROTENSIN-2B"/>
    <property type="match status" value="1"/>
</dbReference>
<gene>
    <name evidence="2" type="ORF">H671_4g12204</name>
</gene>
<feature type="transmembrane region" description="Helical" evidence="1">
    <location>
        <begin position="42"/>
        <end position="62"/>
    </location>
</feature>
<dbReference type="EMBL" id="KE675020">
    <property type="protein sequence ID" value="ERE75983.1"/>
    <property type="molecule type" value="Genomic_DNA"/>
</dbReference>
<keyword evidence="1" id="KW-0812">Transmembrane</keyword>
<name>A0A061IA29_CRIGR</name>
<organism evidence="2 3">
    <name type="scientific">Cricetulus griseus</name>
    <name type="common">Chinese hamster</name>
    <name type="synonym">Cricetulus barabensis griseus</name>
    <dbReference type="NCBI Taxonomy" id="10029"/>
    <lineage>
        <taxon>Eukaryota</taxon>
        <taxon>Metazoa</taxon>
        <taxon>Chordata</taxon>
        <taxon>Craniata</taxon>
        <taxon>Vertebrata</taxon>
        <taxon>Euteleostomi</taxon>
        <taxon>Mammalia</taxon>
        <taxon>Eutheria</taxon>
        <taxon>Euarchontoglires</taxon>
        <taxon>Glires</taxon>
        <taxon>Rodentia</taxon>
        <taxon>Myomorpha</taxon>
        <taxon>Muroidea</taxon>
        <taxon>Cricetidae</taxon>
        <taxon>Cricetinae</taxon>
        <taxon>Cricetulus</taxon>
    </lineage>
</organism>
<evidence type="ECO:0000313" key="3">
    <source>
        <dbReference type="Proteomes" id="UP000030759"/>
    </source>
</evidence>
<accession>A0A061IA29</accession>